<dbReference type="InterPro" id="IPR045864">
    <property type="entry name" value="aa-tRNA-synth_II/BPL/LPL"/>
</dbReference>
<dbReference type="Pfam" id="PF03147">
    <property type="entry name" value="FDX-ACB"/>
    <property type="match status" value="1"/>
</dbReference>
<dbReference type="PANTHER" id="PTHR10947">
    <property type="entry name" value="PHENYLALANYL-TRNA SYNTHETASE BETA CHAIN AND LEUCINE-RICH REPEAT-CONTAINING PROTEIN 47"/>
    <property type="match status" value="1"/>
</dbReference>
<dbReference type="GO" id="GO:0000049">
    <property type="term" value="F:tRNA binding"/>
    <property type="evidence" value="ECO:0007669"/>
    <property type="project" value="UniProtKB-UniRule"/>
</dbReference>
<dbReference type="EMBL" id="SOBG01000005">
    <property type="protein sequence ID" value="TDT69804.1"/>
    <property type="molecule type" value="Genomic_DNA"/>
</dbReference>
<proteinExistence type="inferred from homology"/>
<keyword evidence="10 15" id="KW-0460">Magnesium</keyword>
<reference evidence="20 21" key="1">
    <citation type="submission" date="2019-03" db="EMBL/GenBank/DDBJ databases">
        <title>Genomic Encyclopedia of Type Strains, Phase IV (KMG-IV): sequencing the most valuable type-strain genomes for metagenomic binning, comparative biology and taxonomic classification.</title>
        <authorList>
            <person name="Goeker M."/>
        </authorList>
    </citation>
    <scope>NUCLEOTIDE SEQUENCE [LARGE SCALE GENOMIC DNA]</scope>
    <source>
        <strain evidence="20 21">DSM 100055</strain>
    </source>
</reference>
<protein>
    <recommendedName>
        <fullName evidence="15">Phenylalanine--tRNA ligase beta subunit</fullName>
        <ecNumber evidence="15">6.1.1.20</ecNumber>
    </recommendedName>
    <alternativeName>
        <fullName evidence="15">Phenylalanyl-tRNA synthetase beta subunit</fullName>
        <shortName evidence="15">PheRS</shortName>
    </alternativeName>
</protein>
<dbReference type="GO" id="GO:0006432">
    <property type="term" value="P:phenylalanyl-tRNA aminoacylation"/>
    <property type="evidence" value="ECO:0007669"/>
    <property type="project" value="UniProtKB-UniRule"/>
</dbReference>
<keyword evidence="12 15" id="KW-0648">Protein biosynthesis</keyword>
<dbReference type="Pfam" id="PF03484">
    <property type="entry name" value="B5"/>
    <property type="match status" value="1"/>
</dbReference>
<dbReference type="Gene3D" id="3.30.70.380">
    <property type="entry name" value="Ferrodoxin-fold anticodon-binding domain"/>
    <property type="match status" value="1"/>
</dbReference>
<dbReference type="FunFam" id="3.50.40.10:FF:000001">
    <property type="entry name" value="Phenylalanine--tRNA ligase beta subunit"/>
    <property type="match status" value="1"/>
</dbReference>
<dbReference type="InterPro" id="IPR045060">
    <property type="entry name" value="Phe-tRNA-ligase_IIc_bsu"/>
</dbReference>
<dbReference type="SUPFAM" id="SSF55681">
    <property type="entry name" value="Class II aaRS and biotin synthetases"/>
    <property type="match status" value="1"/>
</dbReference>
<gene>
    <name evidence="15" type="primary">pheT</name>
    <name evidence="20" type="ORF">EV215_1345</name>
</gene>
<evidence type="ECO:0000259" key="17">
    <source>
        <dbReference type="PROSITE" id="PS50886"/>
    </source>
</evidence>
<evidence type="ECO:0000256" key="13">
    <source>
        <dbReference type="ARBA" id="ARBA00023146"/>
    </source>
</evidence>
<dbReference type="Pfam" id="PF01588">
    <property type="entry name" value="tRNA_bind"/>
    <property type="match status" value="1"/>
</dbReference>
<evidence type="ECO:0000256" key="1">
    <source>
        <dbReference type="ARBA" id="ARBA00004496"/>
    </source>
</evidence>
<comment type="caution">
    <text evidence="20">The sequence shown here is derived from an EMBL/GenBank/DDBJ whole genome shotgun (WGS) entry which is preliminary data.</text>
</comment>
<comment type="subcellular location">
    <subcellularLocation>
        <location evidence="1 15">Cytoplasm</location>
    </subcellularLocation>
</comment>
<evidence type="ECO:0000313" key="21">
    <source>
        <dbReference type="Proteomes" id="UP000294678"/>
    </source>
</evidence>
<keyword evidence="8 15" id="KW-0547">Nucleotide-binding</keyword>
<keyword evidence="13 15" id="KW-0030">Aminoacyl-tRNA synthetase</keyword>
<evidence type="ECO:0000256" key="14">
    <source>
        <dbReference type="ARBA" id="ARBA00049255"/>
    </source>
</evidence>
<evidence type="ECO:0000256" key="11">
    <source>
        <dbReference type="ARBA" id="ARBA00022884"/>
    </source>
</evidence>
<comment type="similarity">
    <text evidence="2 15">Belongs to the phenylalanyl-tRNA synthetase beta subunit family. Type 1 subfamily.</text>
</comment>
<dbReference type="Proteomes" id="UP000294678">
    <property type="component" value="Unassembled WGS sequence"/>
</dbReference>
<dbReference type="FunFam" id="3.30.70.380:FF:000001">
    <property type="entry name" value="Phenylalanine--tRNA ligase beta subunit"/>
    <property type="match status" value="1"/>
</dbReference>
<keyword evidence="11 16" id="KW-0694">RNA-binding</keyword>
<comment type="cofactor">
    <cofactor evidence="15">
        <name>Mg(2+)</name>
        <dbReference type="ChEBI" id="CHEBI:18420"/>
    </cofactor>
    <text evidence="15">Binds 2 magnesium ions per tetramer.</text>
</comment>
<keyword evidence="5 16" id="KW-0820">tRNA-binding</keyword>
<evidence type="ECO:0000256" key="15">
    <source>
        <dbReference type="HAMAP-Rule" id="MF_00283"/>
    </source>
</evidence>
<dbReference type="SMART" id="SM00873">
    <property type="entry name" value="B3_4"/>
    <property type="match status" value="1"/>
</dbReference>
<dbReference type="RefSeq" id="WP_134113214.1">
    <property type="nucleotide sequence ID" value="NZ_SOBG01000005.1"/>
</dbReference>
<evidence type="ECO:0000256" key="9">
    <source>
        <dbReference type="ARBA" id="ARBA00022840"/>
    </source>
</evidence>
<dbReference type="CDD" id="cd00769">
    <property type="entry name" value="PheRS_beta_core"/>
    <property type="match status" value="1"/>
</dbReference>
<feature type="binding site" evidence="15">
    <location>
        <position position="461"/>
    </location>
    <ligand>
        <name>Mg(2+)</name>
        <dbReference type="ChEBI" id="CHEBI:18420"/>
        <note>shared with alpha subunit</note>
    </ligand>
</feature>
<dbReference type="SUPFAM" id="SSF54991">
    <property type="entry name" value="Anticodon-binding domain of PheRS"/>
    <property type="match status" value="1"/>
</dbReference>
<keyword evidence="7 15" id="KW-0479">Metal-binding</keyword>
<feature type="binding site" evidence="15">
    <location>
        <position position="465"/>
    </location>
    <ligand>
        <name>Mg(2+)</name>
        <dbReference type="ChEBI" id="CHEBI:18420"/>
        <note>shared with alpha subunit</note>
    </ligand>
</feature>
<evidence type="ECO:0000256" key="8">
    <source>
        <dbReference type="ARBA" id="ARBA00022741"/>
    </source>
</evidence>
<dbReference type="SUPFAM" id="SSF50249">
    <property type="entry name" value="Nucleic acid-binding proteins"/>
    <property type="match status" value="1"/>
</dbReference>
<dbReference type="GO" id="GO:0009328">
    <property type="term" value="C:phenylalanine-tRNA ligase complex"/>
    <property type="evidence" value="ECO:0007669"/>
    <property type="project" value="TreeGrafter"/>
</dbReference>
<dbReference type="InterPro" id="IPR036690">
    <property type="entry name" value="Fdx_antiC-bd_sf"/>
</dbReference>
<feature type="binding site" evidence="15">
    <location>
        <position position="464"/>
    </location>
    <ligand>
        <name>Mg(2+)</name>
        <dbReference type="ChEBI" id="CHEBI:18420"/>
        <note>shared with alpha subunit</note>
    </ligand>
</feature>
<dbReference type="Gene3D" id="3.30.56.10">
    <property type="match status" value="2"/>
</dbReference>
<evidence type="ECO:0000259" key="19">
    <source>
        <dbReference type="PROSITE" id="PS51483"/>
    </source>
</evidence>
<dbReference type="InterPro" id="IPR005121">
    <property type="entry name" value="Fdx_antiC-bd"/>
</dbReference>
<feature type="domain" description="FDX-ACB" evidence="18">
    <location>
        <begin position="702"/>
        <end position="794"/>
    </location>
</feature>
<dbReference type="SMART" id="SM00896">
    <property type="entry name" value="FDX-ACB"/>
    <property type="match status" value="1"/>
</dbReference>
<comment type="catalytic activity">
    <reaction evidence="14 15">
        <text>tRNA(Phe) + L-phenylalanine + ATP = L-phenylalanyl-tRNA(Phe) + AMP + diphosphate + H(+)</text>
        <dbReference type="Rhea" id="RHEA:19413"/>
        <dbReference type="Rhea" id="RHEA-COMP:9668"/>
        <dbReference type="Rhea" id="RHEA-COMP:9699"/>
        <dbReference type="ChEBI" id="CHEBI:15378"/>
        <dbReference type="ChEBI" id="CHEBI:30616"/>
        <dbReference type="ChEBI" id="CHEBI:33019"/>
        <dbReference type="ChEBI" id="CHEBI:58095"/>
        <dbReference type="ChEBI" id="CHEBI:78442"/>
        <dbReference type="ChEBI" id="CHEBI:78531"/>
        <dbReference type="ChEBI" id="CHEBI:456215"/>
        <dbReference type="EC" id="6.1.1.20"/>
    </reaction>
</comment>
<feature type="domain" description="B5" evidence="19">
    <location>
        <begin position="401"/>
        <end position="477"/>
    </location>
</feature>
<dbReference type="InterPro" id="IPR004532">
    <property type="entry name" value="Phe-tRNA-ligase_IIc_bsu_bact"/>
</dbReference>
<dbReference type="NCBIfam" id="TIGR00472">
    <property type="entry name" value="pheT_bact"/>
    <property type="match status" value="1"/>
</dbReference>
<dbReference type="EC" id="6.1.1.20" evidence="15"/>
<evidence type="ECO:0000256" key="3">
    <source>
        <dbReference type="ARBA" id="ARBA00011209"/>
    </source>
</evidence>
<name>A0AA46DY80_9FUSO</name>
<dbReference type="Pfam" id="PF17759">
    <property type="entry name" value="tRNA_synthFbeta"/>
    <property type="match status" value="1"/>
</dbReference>
<dbReference type="HAMAP" id="MF_00283">
    <property type="entry name" value="Phe_tRNA_synth_beta1"/>
    <property type="match status" value="1"/>
</dbReference>
<organism evidence="20 21">
    <name type="scientific">Hypnocyclicus thermotrophus</name>
    <dbReference type="NCBI Taxonomy" id="1627895"/>
    <lineage>
        <taxon>Bacteria</taxon>
        <taxon>Fusobacteriati</taxon>
        <taxon>Fusobacteriota</taxon>
        <taxon>Fusobacteriia</taxon>
        <taxon>Fusobacteriales</taxon>
        <taxon>Fusobacteriaceae</taxon>
        <taxon>Hypnocyclicus</taxon>
    </lineage>
</organism>
<dbReference type="InterPro" id="IPR002547">
    <property type="entry name" value="tRNA-bd_dom"/>
</dbReference>
<evidence type="ECO:0000256" key="7">
    <source>
        <dbReference type="ARBA" id="ARBA00022723"/>
    </source>
</evidence>
<dbReference type="Gene3D" id="3.50.40.10">
    <property type="entry name" value="Phenylalanyl-trna Synthetase, Chain B, domain 3"/>
    <property type="match status" value="1"/>
</dbReference>
<keyword evidence="21" id="KW-1185">Reference proteome</keyword>
<dbReference type="InterPro" id="IPR012340">
    <property type="entry name" value="NA-bd_OB-fold"/>
</dbReference>
<dbReference type="Gene3D" id="2.40.50.140">
    <property type="entry name" value="Nucleic acid-binding proteins"/>
    <property type="match status" value="1"/>
</dbReference>
<dbReference type="InterPro" id="IPR005146">
    <property type="entry name" value="B3/B4_tRNA-bd"/>
</dbReference>
<evidence type="ECO:0000256" key="6">
    <source>
        <dbReference type="ARBA" id="ARBA00022598"/>
    </source>
</evidence>
<dbReference type="Pfam" id="PF03483">
    <property type="entry name" value="B3_4"/>
    <property type="match status" value="1"/>
</dbReference>
<evidence type="ECO:0000256" key="12">
    <source>
        <dbReference type="ARBA" id="ARBA00022917"/>
    </source>
</evidence>
<dbReference type="PROSITE" id="PS51447">
    <property type="entry name" value="FDX_ACB"/>
    <property type="match status" value="1"/>
</dbReference>
<feature type="domain" description="TRNA-binding" evidence="17">
    <location>
        <begin position="39"/>
        <end position="147"/>
    </location>
</feature>
<evidence type="ECO:0000256" key="4">
    <source>
        <dbReference type="ARBA" id="ARBA00022490"/>
    </source>
</evidence>
<dbReference type="Gene3D" id="3.30.930.10">
    <property type="entry name" value="Bira Bifunctional Protein, Domain 2"/>
    <property type="match status" value="1"/>
</dbReference>
<keyword evidence="9 15" id="KW-0067">ATP-binding</keyword>
<keyword evidence="6 15" id="KW-0436">Ligase</keyword>
<evidence type="ECO:0000256" key="10">
    <source>
        <dbReference type="ARBA" id="ARBA00022842"/>
    </source>
</evidence>
<dbReference type="SUPFAM" id="SSF46955">
    <property type="entry name" value="Putative DNA-binding domain"/>
    <property type="match status" value="1"/>
</dbReference>
<dbReference type="GO" id="GO:0005524">
    <property type="term" value="F:ATP binding"/>
    <property type="evidence" value="ECO:0007669"/>
    <property type="project" value="UniProtKB-UniRule"/>
</dbReference>
<feature type="binding site" evidence="15">
    <location>
        <position position="455"/>
    </location>
    <ligand>
        <name>Mg(2+)</name>
        <dbReference type="ChEBI" id="CHEBI:18420"/>
        <note>shared with alpha subunit</note>
    </ligand>
</feature>
<dbReference type="AlphaFoldDB" id="A0AA46DY80"/>
<dbReference type="GO" id="GO:0004826">
    <property type="term" value="F:phenylalanine-tRNA ligase activity"/>
    <property type="evidence" value="ECO:0007669"/>
    <property type="project" value="UniProtKB-UniRule"/>
</dbReference>
<evidence type="ECO:0000259" key="18">
    <source>
        <dbReference type="PROSITE" id="PS51447"/>
    </source>
</evidence>
<dbReference type="CDD" id="cd02796">
    <property type="entry name" value="tRNA_bind_bactPheRS"/>
    <property type="match status" value="1"/>
</dbReference>
<dbReference type="InterPro" id="IPR005147">
    <property type="entry name" value="tRNA_synthase_B5-dom"/>
</dbReference>
<sequence>MLISLKWLKDYIEIKENINELEHALTMIGQEVEAIEEQGKNLENVVVGQIIEYGKHPDSDKLTLLKVDTGDEVVQIICGATNHKNLDKVAVAKIGAILPGDFKIKKTKIRGVESHGMLCSEKELGIGESHEGIMILSEDAKIGTPLKDYLELDDVVFELEITPNRPDCLSHLGIAREIAAYYNRKVKYPTANFTTLSENIDSNLKVTIDDKEGCKRYVARIIKNVEIKESPKWLQTKLKAIGIKPINNVVDITNYVMMEYNQPIHAFDYNKINNGEIIVRKANEGEKIITLDGEERNLSQKDIVIADNQKAIAIAGVMGAKNSEIDENTKNVVIEVAYFNPVLIRQTSKRLVLSTDASYRFERGVDIENATVVANRVASLISEIANGDVVEGVIDKYFEKYQEKEVTLNIERLNKFVGKEISIEDIGKIFIGLNFQIVESRDNIITIIPPSYRGDITREADLFEEIIRMYGFENIEDKLPNETVKSGTVYKETEAIDRAKNYLVSSGLQEVINYSFIPEEIISFMGFDINNCVKLKNPIVEDFAIMRPTLIYSLLLNIRDNLNRNINDLKIFEIAKTFEKDEKLAIEIPKIAIALAGSKDRNIWDIKPKSYDFYDIKAYVESILESFGMKSYQLIRSNNSMYHPGRSADIMVGRDLVGTFGEIHPDFAEKMDIKRERAYVGELDLEKILKYGKDKIKYEGIVKYPAVQRDLAIVVDNSVLVGNMLKDIEKSSNLIEKVELFDVYEGEKIETGKKSVAINIVLRDKKGTLEEDTINKTIEKILGIVKKKHNGELRSK</sequence>
<evidence type="ECO:0000256" key="16">
    <source>
        <dbReference type="PROSITE-ProRule" id="PRU00209"/>
    </source>
</evidence>
<accession>A0AA46DY80</accession>
<evidence type="ECO:0000256" key="5">
    <source>
        <dbReference type="ARBA" id="ARBA00022555"/>
    </source>
</evidence>
<evidence type="ECO:0000313" key="20">
    <source>
        <dbReference type="EMBL" id="TDT69804.1"/>
    </source>
</evidence>
<dbReference type="SUPFAM" id="SSF56037">
    <property type="entry name" value="PheT/TilS domain"/>
    <property type="match status" value="1"/>
</dbReference>
<keyword evidence="4 15" id="KW-0963">Cytoplasm</keyword>
<dbReference type="InterPro" id="IPR033714">
    <property type="entry name" value="tRNA_bind_bactPheRS"/>
</dbReference>
<dbReference type="InterPro" id="IPR041616">
    <property type="entry name" value="PheRS_beta_core"/>
</dbReference>
<dbReference type="InterPro" id="IPR009061">
    <property type="entry name" value="DNA-bd_dom_put_sf"/>
</dbReference>
<evidence type="ECO:0000256" key="2">
    <source>
        <dbReference type="ARBA" id="ARBA00008653"/>
    </source>
</evidence>
<dbReference type="FunFam" id="2.40.50.140:FF:000045">
    <property type="entry name" value="Phenylalanine--tRNA ligase beta subunit"/>
    <property type="match status" value="1"/>
</dbReference>
<dbReference type="PROSITE" id="PS50886">
    <property type="entry name" value="TRBD"/>
    <property type="match status" value="1"/>
</dbReference>
<dbReference type="SMART" id="SM00874">
    <property type="entry name" value="B5"/>
    <property type="match status" value="1"/>
</dbReference>
<dbReference type="PROSITE" id="PS51483">
    <property type="entry name" value="B5"/>
    <property type="match status" value="1"/>
</dbReference>
<comment type="subunit">
    <text evidence="3 15">Tetramer of two alpha and two beta subunits.</text>
</comment>
<dbReference type="GO" id="GO:0000287">
    <property type="term" value="F:magnesium ion binding"/>
    <property type="evidence" value="ECO:0007669"/>
    <property type="project" value="UniProtKB-UniRule"/>
</dbReference>
<dbReference type="InterPro" id="IPR020825">
    <property type="entry name" value="Phe-tRNA_synthase-like_B3/B4"/>
</dbReference>
<dbReference type="PANTHER" id="PTHR10947:SF0">
    <property type="entry name" value="PHENYLALANINE--TRNA LIGASE BETA SUBUNIT"/>
    <property type="match status" value="1"/>
</dbReference>
<dbReference type="NCBIfam" id="NF045760">
    <property type="entry name" value="YtpR"/>
    <property type="match status" value="1"/>
</dbReference>